<proteinExistence type="predicted"/>
<keyword evidence="3" id="KW-1185">Reference proteome</keyword>
<feature type="chain" id="PRO_5023108074" evidence="1">
    <location>
        <begin position="36"/>
        <end position="96"/>
    </location>
</feature>
<evidence type="ECO:0000313" key="2">
    <source>
        <dbReference type="EMBL" id="KAA0021710.1"/>
    </source>
</evidence>
<evidence type="ECO:0000313" key="3">
    <source>
        <dbReference type="Proteomes" id="UP000322244"/>
    </source>
</evidence>
<accession>A0A5A7S6G4</accession>
<dbReference type="Proteomes" id="UP000322244">
    <property type="component" value="Unassembled WGS sequence"/>
</dbReference>
<reference evidence="2 3" key="1">
    <citation type="submission" date="2019-07" db="EMBL/GenBank/DDBJ databases">
        <title>Rhodococcus cavernicolus sp. nov., isolated from a cave.</title>
        <authorList>
            <person name="Lee S.D."/>
        </authorList>
    </citation>
    <scope>NUCLEOTIDE SEQUENCE [LARGE SCALE GENOMIC DNA]</scope>
    <source>
        <strain evidence="2 3">C1-24</strain>
    </source>
</reference>
<organism evidence="2 3">
    <name type="scientific">Antrihabitans cavernicola</name>
    <dbReference type="NCBI Taxonomy" id="2495913"/>
    <lineage>
        <taxon>Bacteria</taxon>
        <taxon>Bacillati</taxon>
        <taxon>Actinomycetota</taxon>
        <taxon>Actinomycetes</taxon>
        <taxon>Mycobacteriales</taxon>
        <taxon>Nocardiaceae</taxon>
        <taxon>Antrihabitans</taxon>
    </lineage>
</organism>
<dbReference type="AlphaFoldDB" id="A0A5A7S6G4"/>
<sequence>MKPDVGTPIRRIAIRTILAAAVVAAPVVAAGTAAADPVAAPSVSAVSPLDGSTTHLAGYDAWYYWHCQVRHEWWRPRCHPLPPPPPPAPMPFTGSS</sequence>
<dbReference type="RefSeq" id="WP_149431577.1">
    <property type="nucleotide sequence ID" value="NZ_VLNY01000008.1"/>
</dbReference>
<protein>
    <submittedName>
        <fullName evidence="2">Uncharacterized protein</fullName>
    </submittedName>
</protein>
<evidence type="ECO:0000256" key="1">
    <source>
        <dbReference type="SAM" id="SignalP"/>
    </source>
</evidence>
<dbReference type="EMBL" id="VLNY01000008">
    <property type="protein sequence ID" value="KAA0021710.1"/>
    <property type="molecule type" value="Genomic_DNA"/>
</dbReference>
<keyword evidence="1" id="KW-0732">Signal</keyword>
<name>A0A5A7S6G4_9NOCA</name>
<comment type="caution">
    <text evidence="2">The sequence shown here is derived from an EMBL/GenBank/DDBJ whole genome shotgun (WGS) entry which is preliminary data.</text>
</comment>
<gene>
    <name evidence="2" type="ORF">FOY51_17650</name>
</gene>
<feature type="signal peptide" evidence="1">
    <location>
        <begin position="1"/>
        <end position="35"/>
    </location>
</feature>